<protein>
    <submittedName>
        <fullName evidence="1">Uncharacterized protein</fullName>
    </submittedName>
</protein>
<keyword evidence="2" id="KW-1185">Reference proteome</keyword>
<evidence type="ECO:0000313" key="2">
    <source>
        <dbReference type="Proteomes" id="UP001152484"/>
    </source>
</evidence>
<organism evidence="1 2">
    <name type="scientific">Cuscuta europaea</name>
    <name type="common">European dodder</name>
    <dbReference type="NCBI Taxonomy" id="41803"/>
    <lineage>
        <taxon>Eukaryota</taxon>
        <taxon>Viridiplantae</taxon>
        <taxon>Streptophyta</taxon>
        <taxon>Embryophyta</taxon>
        <taxon>Tracheophyta</taxon>
        <taxon>Spermatophyta</taxon>
        <taxon>Magnoliopsida</taxon>
        <taxon>eudicotyledons</taxon>
        <taxon>Gunneridae</taxon>
        <taxon>Pentapetalae</taxon>
        <taxon>asterids</taxon>
        <taxon>lamiids</taxon>
        <taxon>Solanales</taxon>
        <taxon>Convolvulaceae</taxon>
        <taxon>Cuscuteae</taxon>
        <taxon>Cuscuta</taxon>
        <taxon>Cuscuta subgen. Cuscuta</taxon>
    </lineage>
</organism>
<proteinExistence type="predicted"/>
<reference evidence="1" key="1">
    <citation type="submission" date="2022-07" db="EMBL/GenBank/DDBJ databases">
        <authorList>
            <person name="Macas J."/>
            <person name="Novak P."/>
            <person name="Neumann P."/>
        </authorList>
    </citation>
    <scope>NUCLEOTIDE SEQUENCE</scope>
</reference>
<accession>A0A9P0ZXE6</accession>
<gene>
    <name evidence="1" type="ORF">CEURO_LOCUS21608</name>
</gene>
<dbReference type="AlphaFoldDB" id="A0A9P0ZXE6"/>
<evidence type="ECO:0000313" key="1">
    <source>
        <dbReference type="EMBL" id="CAH9117608.1"/>
    </source>
</evidence>
<comment type="caution">
    <text evidence="1">The sequence shown here is derived from an EMBL/GenBank/DDBJ whole genome shotgun (WGS) entry which is preliminary data.</text>
</comment>
<name>A0A9P0ZXE6_CUSEU</name>
<dbReference type="Proteomes" id="UP001152484">
    <property type="component" value="Unassembled WGS sequence"/>
</dbReference>
<dbReference type="EMBL" id="CAMAPE010000074">
    <property type="protein sequence ID" value="CAH9117608.1"/>
    <property type="molecule type" value="Genomic_DNA"/>
</dbReference>
<sequence length="114" mass="13012">MASSFSSGPIVDAPVPEKTMKIRSLFLLLSRRAGAVRFQIFCGYGPYGRMSARLPSWEVLRPQFRHFRCKQKVSRSRSLSLMLPLRHGASVKIFWPDDSILCVFHSFHSTTSHN</sequence>